<keyword evidence="1" id="KW-0812">Transmembrane</keyword>
<keyword evidence="1" id="KW-0472">Membrane</keyword>
<dbReference type="EMBL" id="CP038802">
    <property type="protein sequence ID" value="UTY27577.1"/>
    <property type="molecule type" value="Genomic_DNA"/>
</dbReference>
<evidence type="ECO:0000256" key="1">
    <source>
        <dbReference type="SAM" id="Phobius"/>
    </source>
</evidence>
<sequence length="130" mass="15028">MGFEQLIIAAKDWGPTAITTIIAFVISYLFKQQTKNAAEDAKRSNEFKESLSSGLSRLEENFNKTIFDLKKEIDVHRKEIGALKMDKLEKDDFYKDMGGWRSELNRVQDLIIAQNNTTLEKIIELWKGQK</sequence>
<keyword evidence="1" id="KW-1133">Transmembrane helix</keyword>
<proteinExistence type="predicted"/>
<evidence type="ECO:0000313" key="2">
    <source>
        <dbReference type="EMBL" id="UTY27577.1"/>
    </source>
</evidence>
<reference evidence="2" key="1">
    <citation type="submission" date="2019-04" db="EMBL/GenBank/DDBJ databases">
        <title>Whole genome sequencing of oral phylogroup 2 treponemes.</title>
        <authorList>
            <person name="Chan Y."/>
            <person name="Zeng H.H."/>
            <person name="Yu X.L."/>
            <person name="Leung W.K."/>
            <person name="Watt R.M."/>
        </authorList>
    </citation>
    <scope>NUCLEOTIDE SEQUENCE</scope>
    <source>
        <strain evidence="2">OMZ 847</strain>
    </source>
</reference>
<dbReference type="Proteomes" id="UP001059401">
    <property type="component" value="Chromosome"/>
</dbReference>
<feature type="transmembrane region" description="Helical" evidence="1">
    <location>
        <begin position="13"/>
        <end position="30"/>
    </location>
</feature>
<organism evidence="2 3">
    <name type="scientific">Treponema putidum</name>
    <dbReference type="NCBI Taxonomy" id="221027"/>
    <lineage>
        <taxon>Bacteria</taxon>
        <taxon>Pseudomonadati</taxon>
        <taxon>Spirochaetota</taxon>
        <taxon>Spirochaetia</taxon>
        <taxon>Spirochaetales</taxon>
        <taxon>Treponemataceae</taxon>
        <taxon>Treponema</taxon>
    </lineage>
</organism>
<dbReference type="RefSeq" id="WP_002676494.1">
    <property type="nucleotide sequence ID" value="NZ_CP038802.1"/>
</dbReference>
<keyword evidence="3" id="KW-1185">Reference proteome</keyword>
<gene>
    <name evidence="2" type="ORF">E4N76_00225</name>
</gene>
<evidence type="ECO:0008006" key="4">
    <source>
        <dbReference type="Google" id="ProtNLM"/>
    </source>
</evidence>
<evidence type="ECO:0000313" key="3">
    <source>
        <dbReference type="Proteomes" id="UP001059401"/>
    </source>
</evidence>
<accession>A0ABY5HRL5</accession>
<protein>
    <recommendedName>
        <fullName evidence="4">Holin</fullName>
    </recommendedName>
</protein>
<name>A0ABY5HRL5_9SPIR</name>